<organism evidence="3 4">
    <name type="scientific">Truncatella angustata</name>
    <dbReference type="NCBI Taxonomy" id="152316"/>
    <lineage>
        <taxon>Eukaryota</taxon>
        <taxon>Fungi</taxon>
        <taxon>Dikarya</taxon>
        <taxon>Ascomycota</taxon>
        <taxon>Pezizomycotina</taxon>
        <taxon>Sordariomycetes</taxon>
        <taxon>Xylariomycetidae</taxon>
        <taxon>Amphisphaeriales</taxon>
        <taxon>Sporocadaceae</taxon>
        <taxon>Truncatella</taxon>
    </lineage>
</organism>
<dbReference type="GO" id="GO:0008270">
    <property type="term" value="F:zinc ion binding"/>
    <property type="evidence" value="ECO:0007669"/>
    <property type="project" value="UniProtKB-KW"/>
</dbReference>
<dbReference type="RefSeq" id="XP_045951317.1">
    <property type="nucleotide sequence ID" value="XM_046095026.1"/>
</dbReference>
<evidence type="ECO:0000259" key="2">
    <source>
        <dbReference type="PROSITE" id="PS50157"/>
    </source>
</evidence>
<keyword evidence="1" id="KW-0863">Zinc-finger</keyword>
<evidence type="ECO:0000313" key="4">
    <source>
        <dbReference type="Proteomes" id="UP000758603"/>
    </source>
</evidence>
<dbReference type="PROSITE" id="PS50157">
    <property type="entry name" value="ZINC_FINGER_C2H2_2"/>
    <property type="match status" value="1"/>
</dbReference>
<accession>A0A9P8RI74</accession>
<evidence type="ECO:0000256" key="1">
    <source>
        <dbReference type="PROSITE-ProRule" id="PRU00042"/>
    </source>
</evidence>
<dbReference type="GeneID" id="70123919"/>
<dbReference type="AlphaFoldDB" id="A0A9P8RI74"/>
<dbReference type="PROSITE" id="PS00028">
    <property type="entry name" value="ZINC_FINGER_C2H2_1"/>
    <property type="match status" value="1"/>
</dbReference>
<dbReference type="InterPro" id="IPR013087">
    <property type="entry name" value="Znf_C2H2_type"/>
</dbReference>
<name>A0A9P8RI74_9PEZI</name>
<dbReference type="Proteomes" id="UP000758603">
    <property type="component" value="Unassembled WGS sequence"/>
</dbReference>
<comment type="caution">
    <text evidence="3">The sequence shown here is derived from an EMBL/GenBank/DDBJ whole genome shotgun (WGS) entry which is preliminary data.</text>
</comment>
<keyword evidence="1" id="KW-0479">Metal-binding</keyword>
<proteinExistence type="predicted"/>
<evidence type="ECO:0000313" key="3">
    <source>
        <dbReference type="EMBL" id="KAH6643387.1"/>
    </source>
</evidence>
<protein>
    <recommendedName>
        <fullName evidence="2">C2H2-type domain-containing protein</fullName>
    </recommendedName>
</protein>
<gene>
    <name evidence="3" type="ORF">BKA67DRAFT_133915</name>
</gene>
<dbReference type="EMBL" id="JAGPXC010000013">
    <property type="protein sequence ID" value="KAH6643387.1"/>
    <property type="molecule type" value="Genomic_DNA"/>
</dbReference>
<feature type="domain" description="C2H2-type" evidence="2">
    <location>
        <begin position="136"/>
        <end position="164"/>
    </location>
</feature>
<reference evidence="3" key="1">
    <citation type="journal article" date="2021" name="Nat. Commun.">
        <title>Genetic determinants of endophytism in the Arabidopsis root mycobiome.</title>
        <authorList>
            <person name="Mesny F."/>
            <person name="Miyauchi S."/>
            <person name="Thiergart T."/>
            <person name="Pickel B."/>
            <person name="Atanasova L."/>
            <person name="Karlsson M."/>
            <person name="Huettel B."/>
            <person name="Barry K.W."/>
            <person name="Haridas S."/>
            <person name="Chen C."/>
            <person name="Bauer D."/>
            <person name="Andreopoulos W."/>
            <person name="Pangilinan J."/>
            <person name="LaButti K."/>
            <person name="Riley R."/>
            <person name="Lipzen A."/>
            <person name="Clum A."/>
            <person name="Drula E."/>
            <person name="Henrissat B."/>
            <person name="Kohler A."/>
            <person name="Grigoriev I.V."/>
            <person name="Martin F.M."/>
            <person name="Hacquard S."/>
        </authorList>
    </citation>
    <scope>NUCLEOTIDE SEQUENCE</scope>
    <source>
        <strain evidence="3">MPI-SDFR-AT-0073</strain>
    </source>
</reference>
<sequence>MFNTCRLQLEDTNACGTRVITDIGRQQPISEAGPCSMASGLGLVVNTSDVMSCIDPAQLKKAEPITIESTSSDGESVGITLANTSGLSDDIRGTVTPEGYNTNVPGPVFTGNLLRLQRHRYHPESYGRISSVPKALCCPSCTKRYTRMSSLVRHRKKIHEVSNSSSKPMLKN</sequence>
<keyword evidence="4" id="KW-1185">Reference proteome</keyword>
<keyword evidence="1" id="KW-0862">Zinc</keyword>